<feature type="chain" id="PRO_5045965232" evidence="1">
    <location>
        <begin position="22"/>
        <end position="119"/>
    </location>
</feature>
<protein>
    <submittedName>
        <fullName evidence="2">DUF2799 domain-containing protein</fullName>
    </submittedName>
</protein>
<keyword evidence="3" id="KW-1185">Reference proteome</keyword>
<dbReference type="InterPro" id="IPR021242">
    <property type="entry name" value="DUF2799"/>
</dbReference>
<comment type="caution">
    <text evidence="2">The sequence shown here is derived from an EMBL/GenBank/DDBJ whole genome shotgun (WGS) entry which is preliminary data.</text>
</comment>
<evidence type="ECO:0000313" key="3">
    <source>
        <dbReference type="Proteomes" id="UP001570417"/>
    </source>
</evidence>
<evidence type="ECO:0000313" key="2">
    <source>
        <dbReference type="EMBL" id="MFA0570219.1"/>
    </source>
</evidence>
<feature type="signal peptide" evidence="1">
    <location>
        <begin position="1"/>
        <end position="21"/>
    </location>
</feature>
<evidence type="ECO:0000256" key="1">
    <source>
        <dbReference type="SAM" id="SignalP"/>
    </source>
</evidence>
<dbReference type="Pfam" id="PF10973">
    <property type="entry name" value="DUF2799"/>
    <property type="match status" value="1"/>
</dbReference>
<dbReference type="EMBL" id="JBFRUW010000073">
    <property type="protein sequence ID" value="MFA0570219.1"/>
    <property type="molecule type" value="Genomic_DNA"/>
</dbReference>
<keyword evidence="1" id="KW-0732">Signal</keyword>
<organism evidence="2 3">
    <name type="scientific">Vibrio gallaecicus</name>
    <dbReference type="NCBI Taxonomy" id="552386"/>
    <lineage>
        <taxon>Bacteria</taxon>
        <taxon>Pseudomonadati</taxon>
        <taxon>Pseudomonadota</taxon>
        <taxon>Gammaproteobacteria</taxon>
        <taxon>Vibrionales</taxon>
        <taxon>Vibrionaceae</taxon>
        <taxon>Vibrio</taxon>
    </lineage>
</organism>
<proteinExistence type="predicted"/>
<dbReference type="RefSeq" id="WP_372267616.1">
    <property type="nucleotide sequence ID" value="NZ_JBFRUW010000073.1"/>
</dbReference>
<reference evidence="2 3" key="1">
    <citation type="journal article" date="2024" name="ISME J.">
        <title>Tailless and filamentous prophages are predominant in marine Vibrio.</title>
        <authorList>
            <person name="Steensen K."/>
            <person name="Seneca J."/>
            <person name="Bartlau N."/>
            <person name="Yu X.A."/>
            <person name="Hussain F.A."/>
            <person name="Polz M.F."/>
        </authorList>
    </citation>
    <scope>NUCLEOTIDE SEQUENCE [LARGE SCALE GENOMIC DNA]</scope>
    <source>
        <strain evidence="2 3">10N.222.51.A1</strain>
    </source>
</reference>
<sequence length="119" mass="13189">MKFLLLAVFLMLVGCSQVSLPALSSLSDWKDFGEETALSGKVKQSEKQLVRASSLSALDSDAYTAYEQGYELGLEQYCSQNAHILGVKGEPYLGICDKINFWFQSDYNEGRHSMFGSSI</sequence>
<accession>A0ABV4NGD9</accession>
<dbReference type="Proteomes" id="UP001570417">
    <property type="component" value="Unassembled WGS sequence"/>
</dbReference>
<name>A0ABV4NGD9_9VIBR</name>
<gene>
    <name evidence="2" type="ORF">AB4566_18295</name>
</gene>
<dbReference type="PROSITE" id="PS51257">
    <property type="entry name" value="PROKAR_LIPOPROTEIN"/>
    <property type="match status" value="1"/>
</dbReference>